<sequence length="511" mass="57897">MHRCLAILDVLVLILGELRPAGTPWNLHYDPLGCKYRDLASLARTCRMLRDPALDVLWKAQTLENIFRCFPPGLITKTSDKRTLVLARPIVADDWDRPRIYTERIRELCLASLSDILRTIGPDLPGDLFPRLTGIYWHEISFAAQHVPLFLHTTLTKIDLKFFSRRPDLSILNTLAHECPMLQDITIQASQADIRQLSHFIANQRCVQSLSLPSVGWKALQRLSCLDSLISLKLEFLPFFEFPWVRGPSPTFSFPHLRALEISAIPVDDEGTKFFQLCRDVPLVTLIMDLECATTIAECFHLFSALSAGCSHSSLTSLSLGGDQRIGDEDPESCIIPGNTLQLLFVFVNLTSVYIQSPSGFNLDDALISDMARAWTRIESLELWSNERVPCRVTLCCFRSFAQHCPLLEYLAMTVDASDASVELATLSQTSQESLYTIRMMYSPIATPVPVAQFLSNLFPELWVVRTERDYSNDDEEDEDSAEDIRHHRCWKEVESLLLPNTEEDSEAESE</sequence>
<reference evidence="2" key="1">
    <citation type="submission" date="2023-03" db="EMBL/GenBank/DDBJ databases">
        <title>Massive genome expansion in bonnet fungi (Mycena s.s.) driven by repeated elements and novel gene families across ecological guilds.</title>
        <authorList>
            <consortium name="Lawrence Berkeley National Laboratory"/>
            <person name="Harder C.B."/>
            <person name="Miyauchi S."/>
            <person name="Viragh M."/>
            <person name="Kuo A."/>
            <person name="Thoen E."/>
            <person name="Andreopoulos B."/>
            <person name="Lu D."/>
            <person name="Skrede I."/>
            <person name="Drula E."/>
            <person name="Henrissat B."/>
            <person name="Morin E."/>
            <person name="Kohler A."/>
            <person name="Barry K."/>
            <person name="LaButti K."/>
            <person name="Morin E."/>
            <person name="Salamov A."/>
            <person name="Lipzen A."/>
            <person name="Mereny Z."/>
            <person name="Hegedus B."/>
            <person name="Baldrian P."/>
            <person name="Stursova M."/>
            <person name="Weitz H."/>
            <person name="Taylor A."/>
            <person name="Grigoriev I.V."/>
            <person name="Nagy L.G."/>
            <person name="Martin F."/>
            <person name="Kauserud H."/>
        </authorList>
    </citation>
    <scope>NUCLEOTIDE SEQUENCE</scope>
    <source>
        <strain evidence="2">9144</strain>
    </source>
</reference>
<dbReference type="Proteomes" id="UP001219525">
    <property type="component" value="Unassembled WGS sequence"/>
</dbReference>
<comment type="caution">
    <text evidence="2">The sequence shown here is derived from an EMBL/GenBank/DDBJ whole genome shotgun (WGS) entry which is preliminary data.</text>
</comment>
<protein>
    <recommendedName>
        <fullName evidence="4">F-box domain-containing protein</fullName>
    </recommendedName>
</protein>
<evidence type="ECO:0008006" key="4">
    <source>
        <dbReference type="Google" id="ProtNLM"/>
    </source>
</evidence>
<dbReference type="AlphaFoldDB" id="A0AAD6V5R1"/>
<name>A0AAD6V5R1_9AGAR</name>
<feature type="chain" id="PRO_5042197497" description="F-box domain-containing protein" evidence="1">
    <location>
        <begin position="21"/>
        <end position="511"/>
    </location>
</feature>
<evidence type="ECO:0000313" key="3">
    <source>
        <dbReference type="Proteomes" id="UP001219525"/>
    </source>
</evidence>
<feature type="signal peptide" evidence="1">
    <location>
        <begin position="1"/>
        <end position="20"/>
    </location>
</feature>
<dbReference type="EMBL" id="JARJCW010000051">
    <property type="protein sequence ID" value="KAJ7203248.1"/>
    <property type="molecule type" value="Genomic_DNA"/>
</dbReference>
<keyword evidence="3" id="KW-1185">Reference proteome</keyword>
<dbReference type="SUPFAM" id="SSF52047">
    <property type="entry name" value="RNI-like"/>
    <property type="match status" value="1"/>
</dbReference>
<organism evidence="2 3">
    <name type="scientific">Mycena pura</name>
    <dbReference type="NCBI Taxonomy" id="153505"/>
    <lineage>
        <taxon>Eukaryota</taxon>
        <taxon>Fungi</taxon>
        <taxon>Dikarya</taxon>
        <taxon>Basidiomycota</taxon>
        <taxon>Agaricomycotina</taxon>
        <taxon>Agaricomycetes</taxon>
        <taxon>Agaricomycetidae</taxon>
        <taxon>Agaricales</taxon>
        <taxon>Marasmiineae</taxon>
        <taxon>Mycenaceae</taxon>
        <taxon>Mycena</taxon>
    </lineage>
</organism>
<gene>
    <name evidence="2" type="ORF">GGX14DRAFT_570131</name>
</gene>
<accession>A0AAD6V5R1</accession>
<keyword evidence="1" id="KW-0732">Signal</keyword>
<proteinExistence type="predicted"/>
<evidence type="ECO:0000256" key="1">
    <source>
        <dbReference type="SAM" id="SignalP"/>
    </source>
</evidence>
<dbReference type="InterPro" id="IPR032675">
    <property type="entry name" value="LRR_dom_sf"/>
</dbReference>
<evidence type="ECO:0000313" key="2">
    <source>
        <dbReference type="EMBL" id="KAJ7203248.1"/>
    </source>
</evidence>
<dbReference type="Gene3D" id="3.80.10.10">
    <property type="entry name" value="Ribonuclease Inhibitor"/>
    <property type="match status" value="1"/>
</dbReference>